<evidence type="ECO:0000259" key="6">
    <source>
        <dbReference type="Pfam" id="PF04542"/>
    </source>
</evidence>
<gene>
    <name evidence="8" type="primary">sigE_8</name>
    <name evidence="8" type="ORF">ETAA1_11750</name>
</gene>
<dbReference type="NCBIfam" id="TIGR02937">
    <property type="entry name" value="sigma70-ECF"/>
    <property type="match status" value="1"/>
</dbReference>
<proteinExistence type="inferred from homology"/>
<dbReference type="InterPro" id="IPR013325">
    <property type="entry name" value="RNA_pol_sigma_r2"/>
</dbReference>
<feature type="domain" description="RNA polymerase sigma-70 region 2" evidence="6">
    <location>
        <begin position="8"/>
        <end position="73"/>
    </location>
</feature>
<dbReference type="GO" id="GO:0006352">
    <property type="term" value="P:DNA-templated transcription initiation"/>
    <property type="evidence" value="ECO:0007669"/>
    <property type="project" value="InterPro"/>
</dbReference>
<dbReference type="InterPro" id="IPR013324">
    <property type="entry name" value="RNA_pol_sigma_r3/r4-like"/>
</dbReference>
<protein>
    <submittedName>
        <fullName evidence="8">ECF RNA polymerase sigma factor SigE</fullName>
    </submittedName>
</protein>
<keyword evidence="2" id="KW-0805">Transcription regulation</keyword>
<keyword evidence="4" id="KW-0238">DNA-binding</keyword>
<dbReference type="RefSeq" id="WP_145235139.1">
    <property type="nucleotide sequence ID" value="NZ_CP036273.1"/>
</dbReference>
<evidence type="ECO:0000259" key="7">
    <source>
        <dbReference type="Pfam" id="PF08281"/>
    </source>
</evidence>
<accession>A0A517XP35</accession>
<dbReference type="Gene3D" id="1.10.1740.10">
    <property type="match status" value="1"/>
</dbReference>
<dbReference type="EMBL" id="CP036273">
    <property type="protein sequence ID" value="QDU19269.1"/>
    <property type="molecule type" value="Genomic_DNA"/>
</dbReference>
<dbReference type="InterPro" id="IPR013249">
    <property type="entry name" value="RNA_pol_sigma70_r4_t2"/>
</dbReference>
<dbReference type="InterPro" id="IPR014284">
    <property type="entry name" value="RNA_pol_sigma-70_dom"/>
</dbReference>
<dbReference type="InterPro" id="IPR036388">
    <property type="entry name" value="WH-like_DNA-bd_sf"/>
</dbReference>
<feature type="domain" description="RNA polymerase sigma factor 70 region 4 type 2" evidence="7">
    <location>
        <begin position="103"/>
        <end position="153"/>
    </location>
</feature>
<evidence type="ECO:0000256" key="3">
    <source>
        <dbReference type="ARBA" id="ARBA00023082"/>
    </source>
</evidence>
<dbReference type="OrthoDB" id="290488at2"/>
<dbReference type="Gene3D" id="1.10.10.10">
    <property type="entry name" value="Winged helix-like DNA-binding domain superfamily/Winged helix DNA-binding domain"/>
    <property type="match status" value="1"/>
</dbReference>
<dbReference type="InterPro" id="IPR007627">
    <property type="entry name" value="RNA_pol_sigma70_r2"/>
</dbReference>
<dbReference type="PANTHER" id="PTHR43133">
    <property type="entry name" value="RNA POLYMERASE ECF-TYPE SIGMA FACTO"/>
    <property type="match status" value="1"/>
</dbReference>
<organism evidence="8 9">
    <name type="scientific">Urbifossiella limnaea</name>
    <dbReference type="NCBI Taxonomy" id="2528023"/>
    <lineage>
        <taxon>Bacteria</taxon>
        <taxon>Pseudomonadati</taxon>
        <taxon>Planctomycetota</taxon>
        <taxon>Planctomycetia</taxon>
        <taxon>Gemmatales</taxon>
        <taxon>Gemmataceae</taxon>
        <taxon>Urbifossiella</taxon>
    </lineage>
</organism>
<evidence type="ECO:0000313" key="9">
    <source>
        <dbReference type="Proteomes" id="UP000319576"/>
    </source>
</evidence>
<evidence type="ECO:0000256" key="5">
    <source>
        <dbReference type="ARBA" id="ARBA00023163"/>
    </source>
</evidence>
<dbReference type="SUPFAM" id="SSF88946">
    <property type="entry name" value="Sigma2 domain of RNA polymerase sigma factors"/>
    <property type="match status" value="1"/>
</dbReference>
<reference evidence="8 9" key="1">
    <citation type="submission" date="2019-02" db="EMBL/GenBank/DDBJ databases">
        <title>Deep-cultivation of Planctomycetes and their phenomic and genomic characterization uncovers novel biology.</title>
        <authorList>
            <person name="Wiegand S."/>
            <person name="Jogler M."/>
            <person name="Boedeker C."/>
            <person name="Pinto D."/>
            <person name="Vollmers J."/>
            <person name="Rivas-Marin E."/>
            <person name="Kohn T."/>
            <person name="Peeters S.H."/>
            <person name="Heuer A."/>
            <person name="Rast P."/>
            <person name="Oberbeckmann S."/>
            <person name="Bunk B."/>
            <person name="Jeske O."/>
            <person name="Meyerdierks A."/>
            <person name="Storesund J.E."/>
            <person name="Kallscheuer N."/>
            <person name="Luecker S."/>
            <person name="Lage O.M."/>
            <person name="Pohl T."/>
            <person name="Merkel B.J."/>
            <person name="Hornburger P."/>
            <person name="Mueller R.-W."/>
            <person name="Bruemmer F."/>
            <person name="Labrenz M."/>
            <person name="Spormann A.M."/>
            <person name="Op den Camp H."/>
            <person name="Overmann J."/>
            <person name="Amann R."/>
            <person name="Jetten M.S.M."/>
            <person name="Mascher T."/>
            <person name="Medema M.H."/>
            <person name="Devos D.P."/>
            <person name="Kaster A.-K."/>
            <person name="Ovreas L."/>
            <person name="Rohde M."/>
            <person name="Galperin M.Y."/>
            <person name="Jogler C."/>
        </authorList>
    </citation>
    <scope>NUCLEOTIDE SEQUENCE [LARGE SCALE GENOMIC DNA]</scope>
    <source>
        <strain evidence="8 9">ETA_A1</strain>
    </source>
</reference>
<evidence type="ECO:0000256" key="2">
    <source>
        <dbReference type="ARBA" id="ARBA00023015"/>
    </source>
</evidence>
<comment type="similarity">
    <text evidence="1">Belongs to the sigma-70 factor family. ECF subfamily.</text>
</comment>
<dbReference type="Pfam" id="PF04542">
    <property type="entry name" value="Sigma70_r2"/>
    <property type="match status" value="1"/>
</dbReference>
<keyword evidence="5" id="KW-0804">Transcription</keyword>
<evidence type="ECO:0000256" key="4">
    <source>
        <dbReference type="ARBA" id="ARBA00023125"/>
    </source>
</evidence>
<keyword evidence="9" id="KW-1185">Reference proteome</keyword>
<sequence length="167" mass="17637">MTDWPAVVGEYGPLVWRTAYRLTGNPADAADCYQQAFLAAVRLAAAGPVRHWGGALRRLATARALDLLRARHRARAAEFTDAPDPRPADPLGDLAAGELAAHLRAALAALDPLPAELFCLVALDGLTNAEAAAALGITANHAGVLLHRTRATLRTRLRAFDPAGEPP</sequence>
<dbReference type="KEGG" id="uli:ETAA1_11750"/>
<dbReference type="Proteomes" id="UP000319576">
    <property type="component" value="Chromosome"/>
</dbReference>
<dbReference type="AlphaFoldDB" id="A0A517XP35"/>
<dbReference type="InterPro" id="IPR039425">
    <property type="entry name" value="RNA_pol_sigma-70-like"/>
</dbReference>
<dbReference type="PANTHER" id="PTHR43133:SF8">
    <property type="entry name" value="RNA POLYMERASE SIGMA FACTOR HI_1459-RELATED"/>
    <property type="match status" value="1"/>
</dbReference>
<evidence type="ECO:0000256" key="1">
    <source>
        <dbReference type="ARBA" id="ARBA00010641"/>
    </source>
</evidence>
<dbReference type="SUPFAM" id="SSF88659">
    <property type="entry name" value="Sigma3 and sigma4 domains of RNA polymerase sigma factors"/>
    <property type="match status" value="1"/>
</dbReference>
<name>A0A517XP35_9BACT</name>
<evidence type="ECO:0000313" key="8">
    <source>
        <dbReference type="EMBL" id="QDU19269.1"/>
    </source>
</evidence>
<dbReference type="Pfam" id="PF08281">
    <property type="entry name" value="Sigma70_r4_2"/>
    <property type="match status" value="1"/>
</dbReference>
<keyword evidence="3" id="KW-0731">Sigma factor</keyword>
<dbReference type="GO" id="GO:0003677">
    <property type="term" value="F:DNA binding"/>
    <property type="evidence" value="ECO:0007669"/>
    <property type="project" value="UniProtKB-KW"/>
</dbReference>
<dbReference type="GO" id="GO:0016987">
    <property type="term" value="F:sigma factor activity"/>
    <property type="evidence" value="ECO:0007669"/>
    <property type="project" value="UniProtKB-KW"/>
</dbReference>